<proteinExistence type="predicted"/>
<dbReference type="InterPro" id="IPR039418">
    <property type="entry name" value="LexA-like"/>
</dbReference>
<protein>
    <submittedName>
        <fullName evidence="2">Phage repressor</fullName>
    </submittedName>
</protein>
<evidence type="ECO:0000259" key="1">
    <source>
        <dbReference type="Pfam" id="PF00717"/>
    </source>
</evidence>
<dbReference type="AlphaFoldDB" id="A0A5B8R3E5"/>
<dbReference type="Pfam" id="PF00717">
    <property type="entry name" value="Peptidase_S24"/>
    <property type="match status" value="2"/>
</dbReference>
<name>A0A5B8R3E5_9GAMM</name>
<feature type="domain" description="Peptidase S24/S26A/S26B/S26C" evidence="1">
    <location>
        <begin position="147"/>
        <end position="228"/>
    </location>
</feature>
<dbReference type="CDD" id="cd06529">
    <property type="entry name" value="S24_LexA-like"/>
    <property type="match status" value="2"/>
</dbReference>
<sequence length="242" mass="26130">MICPMNVIIGLASAGIHGFESPAAGYQEKALSLNNLIVSHPSATVFAEVTDDAMTGLGLFTGDLLVVDKSLTATRGDVVLALVDGETVCRQLDHDHHKLHANTNAHYSEISVTDGIEIQGVAICAVRFHRRKRDPLVLKSLDDLLVESTFVGRARGDSMTGVGIHSGDILIVSRQLTAGSGDVIIAMYENEFVCKVLDLTNSRLLSANDDFEPVLIKPDDRFWCEGVVPASIRLLKQPSLLL</sequence>
<dbReference type="InterPro" id="IPR036286">
    <property type="entry name" value="LexA/Signal_pep-like_sf"/>
</dbReference>
<dbReference type="Gene3D" id="2.10.109.10">
    <property type="entry name" value="Umud Fragment, subunit A"/>
    <property type="match status" value="2"/>
</dbReference>
<dbReference type="PANTHER" id="PTHR33516">
    <property type="entry name" value="LEXA REPRESSOR"/>
    <property type="match status" value="1"/>
</dbReference>
<dbReference type="InterPro" id="IPR015927">
    <property type="entry name" value="Peptidase_S24_S26A/B/C"/>
</dbReference>
<dbReference type="SUPFAM" id="SSF51306">
    <property type="entry name" value="LexA/Signal peptidase"/>
    <property type="match status" value="2"/>
</dbReference>
<dbReference type="EMBL" id="CP031775">
    <property type="protein sequence ID" value="QDZ92897.1"/>
    <property type="molecule type" value="Genomic_DNA"/>
</dbReference>
<dbReference type="PANTHER" id="PTHR33516:SF2">
    <property type="entry name" value="LEXA REPRESSOR-RELATED"/>
    <property type="match status" value="1"/>
</dbReference>
<accession>A0A5B8R3E5</accession>
<feature type="domain" description="Peptidase S24/S26A/S26B/S26C" evidence="1">
    <location>
        <begin position="9"/>
        <end position="123"/>
    </location>
</feature>
<gene>
    <name evidence="2" type="ORF">D0436_21925</name>
</gene>
<organism evidence="2">
    <name type="scientific">Shewanella decolorationis</name>
    <dbReference type="NCBI Taxonomy" id="256839"/>
    <lineage>
        <taxon>Bacteria</taxon>
        <taxon>Pseudomonadati</taxon>
        <taxon>Pseudomonadota</taxon>
        <taxon>Gammaproteobacteria</taxon>
        <taxon>Alteromonadales</taxon>
        <taxon>Shewanellaceae</taxon>
        <taxon>Shewanella</taxon>
    </lineage>
</organism>
<evidence type="ECO:0000313" key="2">
    <source>
        <dbReference type="EMBL" id="QDZ92897.1"/>
    </source>
</evidence>
<dbReference type="InterPro" id="IPR050077">
    <property type="entry name" value="LexA_repressor"/>
</dbReference>
<reference evidence="2" key="1">
    <citation type="journal article" date="2019" name="Ecotoxicol. Environ. Saf.">
        <title>Microbial characterization of heavy metal resistant bacterial strains isolated from an electroplating wastewater treatment plant.</title>
        <authorList>
            <person name="Cai X."/>
            <person name="Zheng X."/>
            <person name="Zhang D."/>
            <person name="Iqbal W."/>
            <person name="Liu C."/>
            <person name="Yang B."/>
            <person name="Zhao X."/>
            <person name="Lu X."/>
            <person name="Mao Y."/>
        </authorList>
    </citation>
    <scope>NUCLEOTIDE SEQUENCE [LARGE SCALE GENOMIC DNA]</scope>
    <source>
        <strain evidence="2">Ni1-3</strain>
    </source>
</reference>